<dbReference type="InterPro" id="IPR001610">
    <property type="entry name" value="PAC"/>
</dbReference>
<dbReference type="Gene3D" id="3.30.450.40">
    <property type="match status" value="2"/>
</dbReference>
<dbReference type="CDD" id="cd00130">
    <property type="entry name" value="PAS"/>
    <property type="match status" value="3"/>
</dbReference>
<proteinExistence type="predicted"/>
<organism evidence="17 18">
    <name type="scientific">Flavobacterium fontis</name>
    <dbReference type="NCBI Taxonomy" id="1124188"/>
    <lineage>
        <taxon>Bacteria</taxon>
        <taxon>Pseudomonadati</taxon>
        <taxon>Bacteroidota</taxon>
        <taxon>Flavobacteriia</taxon>
        <taxon>Flavobacteriales</taxon>
        <taxon>Flavobacteriaceae</taxon>
        <taxon>Flavobacterium</taxon>
    </lineage>
</organism>
<evidence type="ECO:0000256" key="11">
    <source>
        <dbReference type="PROSITE-ProRule" id="PRU00169"/>
    </source>
</evidence>
<evidence type="ECO:0000256" key="1">
    <source>
        <dbReference type="ARBA" id="ARBA00000085"/>
    </source>
</evidence>
<dbReference type="InterPro" id="IPR036097">
    <property type="entry name" value="HisK_dim/P_sf"/>
</dbReference>
<evidence type="ECO:0000259" key="13">
    <source>
        <dbReference type="PROSITE" id="PS50109"/>
    </source>
</evidence>
<keyword evidence="18" id="KW-1185">Reference proteome</keyword>
<dbReference type="PROSITE" id="PS50112">
    <property type="entry name" value="PAS"/>
    <property type="match status" value="3"/>
</dbReference>
<keyword evidence="12" id="KW-1133">Transmembrane helix</keyword>
<dbReference type="CDD" id="cd17546">
    <property type="entry name" value="REC_hyHK_CKI1_RcsC-like"/>
    <property type="match status" value="1"/>
</dbReference>
<dbReference type="SUPFAM" id="SSF47384">
    <property type="entry name" value="Homodimeric domain of signal transducing histidine kinase"/>
    <property type="match status" value="1"/>
</dbReference>
<dbReference type="InterPro" id="IPR013767">
    <property type="entry name" value="PAS_fold"/>
</dbReference>
<dbReference type="FunFam" id="3.30.565.10:FF:000010">
    <property type="entry name" value="Sensor histidine kinase RcsC"/>
    <property type="match status" value="1"/>
</dbReference>
<evidence type="ECO:0000259" key="14">
    <source>
        <dbReference type="PROSITE" id="PS50110"/>
    </source>
</evidence>
<dbReference type="InterPro" id="IPR000700">
    <property type="entry name" value="PAS-assoc_C"/>
</dbReference>
<dbReference type="RefSeq" id="WP_073364368.1">
    <property type="nucleotide sequence ID" value="NZ_FQVQ01000014.1"/>
</dbReference>
<comment type="subunit">
    <text evidence="9">At low DSF concentrations, interacts with RpfF.</text>
</comment>
<dbReference type="PANTHER" id="PTHR45339:SF1">
    <property type="entry name" value="HYBRID SIGNAL TRANSDUCTION HISTIDINE KINASE J"/>
    <property type="match status" value="1"/>
</dbReference>
<dbReference type="Gene3D" id="3.30.450.20">
    <property type="entry name" value="PAS domain"/>
    <property type="match status" value="3"/>
</dbReference>
<evidence type="ECO:0000256" key="5">
    <source>
        <dbReference type="ARBA" id="ARBA00022741"/>
    </source>
</evidence>
<gene>
    <name evidence="17" type="ORF">SAMN05444377_11421</name>
</gene>
<feature type="domain" description="Response regulatory" evidence="14">
    <location>
        <begin position="1222"/>
        <end position="1340"/>
    </location>
</feature>
<dbReference type="NCBIfam" id="TIGR00229">
    <property type="entry name" value="sensory_box"/>
    <property type="match status" value="3"/>
</dbReference>
<evidence type="ECO:0000259" key="15">
    <source>
        <dbReference type="PROSITE" id="PS50112"/>
    </source>
</evidence>
<dbReference type="InterPro" id="IPR000014">
    <property type="entry name" value="PAS"/>
</dbReference>
<dbReference type="InterPro" id="IPR029016">
    <property type="entry name" value="GAF-like_dom_sf"/>
</dbReference>
<dbReference type="InterPro" id="IPR004358">
    <property type="entry name" value="Sig_transdc_His_kin-like_C"/>
</dbReference>
<dbReference type="Pfam" id="PF00072">
    <property type="entry name" value="Response_reg"/>
    <property type="match status" value="1"/>
</dbReference>
<dbReference type="Pfam" id="PF00989">
    <property type="entry name" value="PAS"/>
    <property type="match status" value="1"/>
</dbReference>
<dbReference type="Gene3D" id="3.40.50.2300">
    <property type="match status" value="1"/>
</dbReference>
<dbReference type="InterPro" id="IPR036890">
    <property type="entry name" value="HATPase_C_sf"/>
</dbReference>
<feature type="domain" description="PAC" evidence="16">
    <location>
        <begin position="902"/>
        <end position="953"/>
    </location>
</feature>
<dbReference type="CDD" id="cd00082">
    <property type="entry name" value="HisKA"/>
    <property type="match status" value="1"/>
</dbReference>
<dbReference type="Pfam" id="PF08447">
    <property type="entry name" value="PAS_3"/>
    <property type="match status" value="1"/>
</dbReference>
<dbReference type="EMBL" id="FQVQ01000014">
    <property type="protein sequence ID" value="SHF62769.1"/>
    <property type="molecule type" value="Genomic_DNA"/>
</dbReference>
<evidence type="ECO:0000256" key="9">
    <source>
        <dbReference type="ARBA" id="ARBA00064003"/>
    </source>
</evidence>
<dbReference type="InterPro" id="IPR003661">
    <property type="entry name" value="HisK_dim/P_dom"/>
</dbReference>
<dbReference type="STRING" id="1124188.SAMN05444377_11421"/>
<comment type="catalytic activity">
    <reaction evidence="1">
        <text>ATP + protein L-histidine = ADP + protein N-phospho-L-histidine.</text>
        <dbReference type="EC" id="2.7.13.3"/>
    </reaction>
</comment>
<dbReference type="InterPro" id="IPR003594">
    <property type="entry name" value="HATPase_dom"/>
</dbReference>
<accession>A0A1M5D6U8</accession>
<dbReference type="Gene3D" id="3.30.565.10">
    <property type="entry name" value="Histidine kinase-like ATPase, C-terminal domain"/>
    <property type="match status" value="1"/>
</dbReference>
<dbReference type="Gene3D" id="1.10.287.130">
    <property type="match status" value="1"/>
</dbReference>
<keyword evidence="7" id="KW-0067">ATP-binding</keyword>
<dbReference type="GO" id="GO:0000155">
    <property type="term" value="F:phosphorelay sensor kinase activity"/>
    <property type="evidence" value="ECO:0007669"/>
    <property type="project" value="InterPro"/>
</dbReference>
<keyword evidence="12" id="KW-0812">Transmembrane</keyword>
<feature type="domain" description="PAS" evidence="15">
    <location>
        <begin position="251"/>
        <end position="279"/>
    </location>
</feature>
<feature type="domain" description="Histidine kinase" evidence="13">
    <location>
        <begin position="970"/>
        <end position="1192"/>
    </location>
</feature>
<feature type="domain" description="PAS" evidence="15">
    <location>
        <begin position="345"/>
        <end position="416"/>
    </location>
</feature>
<evidence type="ECO:0000256" key="8">
    <source>
        <dbReference type="ARBA" id="ARBA00023012"/>
    </source>
</evidence>
<dbReference type="GO" id="GO:0006355">
    <property type="term" value="P:regulation of DNA-templated transcription"/>
    <property type="evidence" value="ECO:0007669"/>
    <property type="project" value="InterPro"/>
</dbReference>
<name>A0A1M5D6U8_9FLAO</name>
<feature type="transmembrane region" description="Helical" evidence="12">
    <location>
        <begin position="160"/>
        <end position="177"/>
    </location>
</feature>
<dbReference type="InterPro" id="IPR005467">
    <property type="entry name" value="His_kinase_dom"/>
</dbReference>
<dbReference type="SMART" id="SM00091">
    <property type="entry name" value="PAS"/>
    <property type="match status" value="3"/>
</dbReference>
<feature type="modified residue" description="4-aspartylphosphate" evidence="11">
    <location>
        <position position="1273"/>
    </location>
</feature>
<keyword evidence="8" id="KW-0902">Two-component regulatory system</keyword>
<dbReference type="SMART" id="SM00086">
    <property type="entry name" value="PAC"/>
    <property type="match status" value="3"/>
</dbReference>
<evidence type="ECO:0000256" key="6">
    <source>
        <dbReference type="ARBA" id="ARBA00022777"/>
    </source>
</evidence>
<feature type="transmembrane region" description="Helical" evidence="12">
    <location>
        <begin position="184"/>
        <end position="202"/>
    </location>
</feature>
<dbReference type="SUPFAM" id="SSF55781">
    <property type="entry name" value="GAF domain-like"/>
    <property type="match status" value="2"/>
</dbReference>
<dbReference type="EC" id="2.7.13.3" evidence="2"/>
<keyword evidence="6" id="KW-0418">Kinase</keyword>
<dbReference type="SMART" id="SM00387">
    <property type="entry name" value="HATPase_c"/>
    <property type="match status" value="1"/>
</dbReference>
<dbReference type="OrthoDB" id="9811889at2"/>
<dbReference type="Pfam" id="PF02518">
    <property type="entry name" value="HATPase_c"/>
    <property type="match status" value="1"/>
</dbReference>
<evidence type="ECO:0000256" key="3">
    <source>
        <dbReference type="ARBA" id="ARBA00022553"/>
    </source>
</evidence>
<dbReference type="SUPFAM" id="SSF55874">
    <property type="entry name" value="ATPase domain of HSP90 chaperone/DNA topoisomerase II/histidine kinase"/>
    <property type="match status" value="1"/>
</dbReference>
<dbReference type="SMART" id="SM00388">
    <property type="entry name" value="HisKA"/>
    <property type="match status" value="1"/>
</dbReference>
<evidence type="ECO:0000256" key="10">
    <source>
        <dbReference type="ARBA" id="ARBA00068150"/>
    </source>
</evidence>
<evidence type="ECO:0000256" key="12">
    <source>
        <dbReference type="SAM" id="Phobius"/>
    </source>
</evidence>
<keyword evidence="3 11" id="KW-0597">Phosphoprotein</keyword>
<dbReference type="CDD" id="cd16922">
    <property type="entry name" value="HATPase_EvgS-ArcB-TorS-like"/>
    <property type="match status" value="1"/>
</dbReference>
<evidence type="ECO:0000256" key="4">
    <source>
        <dbReference type="ARBA" id="ARBA00022679"/>
    </source>
</evidence>
<evidence type="ECO:0000313" key="18">
    <source>
        <dbReference type="Proteomes" id="UP000184147"/>
    </source>
</evidence>
<dbReference type="PANTHER" id="PTHR45339">
    <property type="entry name" value="HYBRID SIGNAL TRANSDUCTION HISTIDINE KINASE J"/>
    <property type="match status" value="1"/>
</dbReference>
<feature type="domain" description="PAS" evidence="15">
    <location>
        <begin position="825"/>
        <end position="899"/>
    </location>
</feature>
<dbReference type="FunFam" id="1.10.287.130:FF:000002">
    <property type="entry name" value="Two-component osmosensing histidine kinase"/>
    <property type="match status" value="1"/>
</dbReference>
<protein>
    <recommendedName>
        <fullName evidence="10">Sensory/regulatory protein RpfC</fullName>
        <ecNumber evidence="2">2.7.13.3</ecNumber>
    </recommendedName>
</protein>
<feature type="transmembrane region" description="Helical" evidence="12">
    <location>
        <begin position="135"/>
        <end position="154"/>
    </location>
</feature>
<dbReference type="InterPro" id="IPR003018">
    <property type="entry name" value="GAF"/>
</dbReference>
<feature type="domain" description="PAC" evidence="16">
    <location>
        <begin position="419"/>
        <end position="471"/>
    </location>
</feature>
<evidence type="ECO:0000256" key="7">
    <source>
        <dbReference type="ARBA" id="ARBA00022840"/>
    </source>
</evidence>
<dbReference type="GO" id="GO:0005524">
    <property type="term" value="F:ATP binding"/>
    <property type="evidence" value="ECO:0007669"/>
    <property type="project" value="UniProtKB-KW"/>
</dbReference>
<sequence length="1342" mass="155616">MSLHTFMLLTQYLFALQSPLQTAHKINFVKPYHLEKWFVVLAVLFLVVYMTYAIFQHKQKKNSFIHNYSEFAPKEEIYNMMLLILGISLPLIELILELFSVRSQSLLVVKTTVGLVLLAIYWINTRTTWLKRIFVPLFITVYIVDFIGNLVTLMFVNYELMLFCSLLLNFFLSYYVFKNLVQYWTFVTLFFLFLISVFLQNIIPGKDIIILIACCLLIIAVHASIHLATVNTRNKFLFANEILNKGNILTIATNRKGALSYCSEQVHEFLGYEPEEVLGLRFWELTEDPEFIGEAYHDNYIDGRLHVRKLKAKNGEYRYIQWKDKKFSDDLIIGMGQDVTEQLNIQNQYENLIENANDLIYEINHLGYFTFINKHGVTLTGYSQEEFYQKSFLDLVHKDHRKRIQDFYSLKGLKNNAFPTLVVPVITRKGETIWLSQNVTFKRNEAGNVIGYTVIARDISMQRQMEIENIRREKKIKRYNDAIKDLTLKNQPDGDNFGHFLEVVLRIIAKKIDINRVGFWLYQTDQIICEKAYIKNKNKYESGLIVAKKEFPKYFEAIENESQIVADDVLDNPLTQEFVASYFQDYNTQSMLDTPIYINGKLHSVLCLESDTKKKEWDAEDILFARSISDFLAAAVETHQRLEAEAKLEYKNKILTEITNFTTRFIAIKNKYEILNEVLFSLGKVIRVERISFFEFDDEKITFSQKNRWNREFGTLTDINPALQNLKYADFSKILDQLRTTKCYYSKISDIPWPSIQNFLIQIGCKSILFIPIFINNDLDGFIVLDDTQTERDWLEEEVTILETLSRIVSSTLERNVNEGIIRENEERFRLLANNIPGTVYLCHSDEEYSYLYLNDEIEKLTGLTKQQLTNHKIGFGGLIHPDDRQRVMKAYEKAFTDLHKIHHTYRILDHEGNYKWVEEFGGVIQNDYGEKYIEGILIDITRQKEAEEAIKAKEYAEAANRAKSEFLANMSHEIRTPLNGIIGFTDLLKNTNLEAIQRSYMNTINESALSLMDIINDILDFSKIESGKLELDVRRYDLKELLNQVVELVKYDTNRKNLQFDLVVKKEVPQYIWTDSVRLKQILINLLGNAVKFTEKGSVKLTITNLELIGESQSRLRFSVTDTGIGISKEFQEQIFEAFSQGDNSTTRKFGGTGLGLTISNQLLALMQSQLKLKSEVGKGSEFYFDVILKATNHKVIDSIESIEVNVEKEVMGDFGHENFKVLIVEDNKINMLLAKTLVKQIIPNGTLYEASNGQEGVEKYNVLHPDIILMDVQMPVKNGYEATQEIRKTEKGKHVPIIALTAGTVVGEKEKCLEMGMDDYTSKPIVKEVLEQLLHKWLKK</sequence>
<dbReference type="Pfam" id="PF00512">
    <property type="entry name" value="HisKA"/>
    <property type="match status" value="1"/>
</dbReference>
<dbReference type="Pfam" id="PF01590">
    <property type="entry name" value="GAF"/>
    <property type="match status" value="2"/>
</dbReference>
<dbReference type="InterPro" id="IPR035965">
    <property type="entry name" value="PAS-like_dom_sf"/>
</dbReference>
<dbReference type="SUPFAM" id="SSF55785">
    <property type="entry name" value="PYP-like sensor domain (PAS domain)"/>
    <property type="match status" value="3"/>
</dbReference>
<evidence type="ECO:0000313" key="17">
    <source>
        <dbReference type="EMBL" id="SHF62769.1"/>
    </source>
</evidence>
<keyword evidence="12" id="KW-0472">Membrane</keyword>
<feature type="transmembrane region" description="Helical" evidence="12">
    <location>
        <begin position="105"/>
        <end position="123"/>
    </location>
</feature>
<dbReference type="PROSITE" id="PS50109">
    <property type="entry name" value="HIS_KIN"/>
    <property type="match status" value="1"/>
</dbReference>
<dbReference type="InterPro" id="IPR013655">
    <property type="entry name" value="PAS_fold_3"/>
</dbReference>
<dbReference type="InterPro" id="IPR001789">
    <property type="entry name" value="Sig_transdc_resp-reg_receiver"/>
</dbReference>
<feature type="transmembrane region" description="Helical" evidence="12">
    <location>
        <begin position="38"/>
        <end position="55"/>
    </location>
</feature>
<feature type="transmembrane region" description="Helical" evidence="12">
    <location>
        <begin position="76"/>
        <end position="99"/>
    </location>
</feature>
<evidence type="ECO:0000259" key="16">
    <source>
        <dbReference type="PROSITE" id="PS50113"/>
    </source>
</evidence>
<dbReference type="PRINTS" id="PR00344">
    <property type="entry name" value="BCTRLSENSOR"/>
</dbReference>
<keyword evidence="4" id="KW-0808">Transferase</keyword>
<reference evidence="17 18" key="1">
    <citation type="submission" date="2016-11" db="EMBL/GenBank/DDBJ databases">
        <authorList>
            <person name="Jaros S."/>
            <person name="Januszkiewicz K."/>
            <person name="Wedrychowicz H."/>
        </authorList>
    </citation>
    <scope>NUCLEOTIDE SEQUENCE [LARGE SCALE GENOMIC DNA]</scope>
    <source>
        <strain evidence="17 18">DSM 25660</strain>
    </source>
</reference>
<dbReference type="InterPro" id="IPR011006">
    <property type="entry name" value="CheY-like_superfamily"/>
</dbReference>
<feature type="transmembrane region" description="Helical" evidence="12">
    <location>
        <begin position="208"/>
        <end position="228"/>
    </location>
</feature>
<dbReference type="PROSITE" id="PS50113">
    <property type="entry name" value="PAC"/>
    <property type="match status" value="2"/>
</dbReference>
<dbReference type="Pfam" id="PF13426">
    <property type="entry name" value="PAS_9"/>
    <property type="match status" value="1"/>
</dbReference>
<keyword evidence="5" id="KW-0547">Nucleotide-binding</keyword>
<evidence type="ECO:0000256" key="2">
    <source>
        <dbReference type="ARBA" id="ARBA00012438"/>
    </source>
</evidence>
<dbReference type="PROSITE" id="PS50110">
    <property type="entry name" value="RESPONSE_REGULATORY"/>
    <property type="match status" value="1"/>
</dbReference>
<dbReference type="Proteomes" id="UP000184147">
    <property type="component" value="Unassembled WGS sequence"/>
</dbReference>
<dbReference type="SUPFAM" id="SSF52172">
    <property type="entry name" value="CheY-like"/>
    <property type="match status" value="1"/>
</dbReference>
<dbReference type="SMART" id="SM00448">
    <property type="entry name" value="REC"/>
    <property type="match status" value="1"/>
</dbReference>
<dbReference type="SMART" id="SM00065">
    <property type="entry name" value="GAF"/>
    <property type="match status" value="2"/>
</dbReference>